<dbReference type="Pfam" id="PF00561">
    <property type="entry name" value="Abhydrolase_1"/>
    <property type="match status" value="1"/>
</dbReference>
<dbReference type="GeneID" id="101887901"/>
<reference evidence="11" key="1">
    <citation type="submission" date="2020-05" db="UniProtKB">
        <authorList>
            <consortium name="EnsemblMetazoa"/>
        </authorList>
    </citation>
    <scope>IDENTIFICATION</scope>
    <source>
        <strain evidence="11">Aabys</strain>
    </source>
</reference>
<evidence type="ECO:0000256" key="5">
    <source>
        <dbReference type="ARBA" id="ARBA00023098"/>
    </source>
</evidence>
<feature type="active site" description="Charge relay system" evidence="8">
    <location>
        <position position="342"/>
    </location>
</feature>
<dbReference type="InterPro" id="IPR029058">
    <property type="entry name" value="AB_hydrolase_fold"/>
</dbReference>
<dbReference type="VEuPathDB" id="VectorBase:MDOMA2_010007"/>
<evidence type="ECO:0000256" key="6">
    <source>
        <dbReference type="ARBA" id="ARBA00023180"/>
    </source>
</evidence>
<evidence type="ECO:0000313" key="12">
    <source>
        <dbReference type="Proteomes" id="UP001652621"/>
    </source>
</evidence>
<dbReference type="RefSeq" id="XP_005183009.1">
    <property type="nucleotide sequence ID" value="XM_005182952.2"/>
</dbReference>
<evidence type="ECO:0000256" key="7">
    <source>
        <dbReference type="PIRNR" id="PIRNR000862"/>
    </source>
</evidence>
<evidence type="ECO:0000256" key="3">
    <source>
        <dbReference type="ARBA" id="ARBA00022801"/>
    </source>
</evidence>
<dbReference type="AlphaFoldDB" id="A0A1I8N8T5"/>
<dbReference type="Proteomes" id="UP001652621">
    <property type="component" value="Unplaced"/>
</dbReference>
<keyword evidence="2 9" id="KW-0732">Signal</keyword>
<dbReference type="GO" id="GO:0016788">
    <property type="term" value="F:hydrolase activity, acting on ester bonds"/>
    <property type="evidence" value="ECO:0007669"/>
    <property type="project" value="InterPro"/>
</dbReference>
<dbReference type="KEGG" id="mde:101887901"/>
<proteinExistence type="inferred from homology"/>
<keyword evidence="3 7" id="KW-0378">Hydrolase</keyword>
<accession>A0A1I8N8T5</accession>
<evidence type="ECO:0000256" key="2">
    <source>
        <dbReference type="ARBA" id="ARBA00022729"/>
    </source>
</evidence>
<dbReference type="OrthoDB" id="9974421at2759"/>
<evidence type="ECO:0000256" key="9">
    <source>
        <dbReference type="SAM" id="SignalP"/>
    </source>
</evidence>
<evidence type="ECO:0000259" key="10">
    <source>
        <dbReference type="Pfam" id="PF00561"/>
    </source>
</evidence>
<dbReference type="eggNOG" id="KOG2624">
    <property type="taxonomic scope" value="Eukaryota"/>
</dbReference>
<dbReference type="SUPFAM" id="SSF53474">
    <property type="entry name" value="alpha/beta-Hydrolases"/>
    <property type="match status" value="1"/>
</dbReference>
<dbReference type="STRING" id="7370.A0A1I8N8T5"/>
<name>A0A1I8N8T5_MUSDO</name>
<dbReference type="InterPro" id="IPR000073">
    <property type="entry name" value="AB_hydrolase_1"/>
</dbReference>
<feature type="domain" description="AB hydrolase-1" evidence="10">
    <location>
        <begin position="82"/>
        <end position="211"/>
    </location>
</feature>
<evidence type="ECO:0000256" key="8">
    <source>
        <dbReference type="PIRSR" id="PIRSR000862-1"/>
    </source>
</evidence>
<dbReference type="EnsemblMetazoa" id="MDOA012760-RA">
    <property type="protein sequence ID" value="MDOA012760-PA"/>
    <property type="gene ID" value="MDOA012760"/>
</dbReference>
<feature type="chain" id="PRO_5044561386" description="Lipase" evidence="9">
    <location>
        <begin position="29"/>
        <end position="400"/>
    </location>
</feature>
<dbReference type="InterPro" id="IPR025483">
    <property type="entry name" value="Lipase_euk"/>
</dbReference>
<protein>
    <recommendedName>
        <fullName evidence="7">Lipase</fullName>
    </recommendedName>
</protein>
<gene>
    <name evidence="11" type="primary">101887901</name>
    <name evidence="13" type="synonym">LOC101887901</name>
</gene>
<dbReference type="PANTHER" id="PTHR11005">
    <property type="entry name" value="LYSOSOMAL ACID LIPASE-RELATED"/>
    <property type="match status" value="1"/>
</dbReference>
<feature type="active site" description="Charge relay system" evidence="8">
    <location>
        <position position="373"/>
    </location>
</feature>
<dbReference type="GO" id="GO:0016042">
    <property type="term" value="P:lipid catabolic process"/>
    <property type="evidence" value="ECO:0007669"/>
    <property type="project" value="UniProtKB-KW"/>
</dbReference>
<evidence type="ECO:0000256" key="1">
    <source>
        <dbReference type="ARBA" id="ARBA00010701"/>
    </source>
</evidence>
<dbReference type="VEuPathDB" id="VectorBase:MDOA012760"/>
<comment type="similarity">
    <text evidence="1 7">Belongs to the AB hydrolase superfamily. Lipase family.</text>
</comment>
<dbReference type="PIRSF" id="PIRSF000862">
    <property type="entry name" value="Steryl_ester_lip"/>
    <property type="match status" value="1"/>
</dbReference>
<keyword evidence="4 7" id="KW-0442">Lipid degradation</keyword>
<evidence type="ECO:0000256" key="4">
    <source>
        <dbReference type="ARBA" id="ARBA00022963"/>
    </source>
</evidence>
<keyword evidence="5" id="KW-0443">Lipid metabolism</keyword>
<sequence length="400" mass="46586">MWSENWWWNNSKVFAVLLGFLSLKLVHGSYVETHYPKSVIEDANLDAAQLLKKYHYPVEKHFVTTKDNYILGMHRLPRPGAPPIFMMHGLLDSSATWIIMGPQNAPAYYFFDNGYDVWLGNARGNRYSRNHTTMDPDSDPEFWTFSWHEIGIHDLPAMIDYILQQTGFKKIGYFGHSQGTTTFWVLASMHPEYNEKITMMHALAPVAFMRHVKAPLLGYARSFVKMSEPRIREFMPRKEMLWRTCLASPITEGTCLETYYQVVGKDVETTNTTMFPTIVGHFPAGCNLKQISHYMQLIDSDRFCQFDYGAKENMKRYGKSTPPDYPLEKITANVGLYYTLNDYLSSEVDVKRLAKILPNVVEDSLYPHKKWNHMTMLWGINAREMAHKRMLEIMKNYSYE</sequence>
<evidence type="ECO:0000313" key="11">
    <source>
        <dbReference type="EnsemblMetazoa" id="MDOA012760-PA"/>
    </source>
</evidence>
<feature type="active site" description="Nucleophile" evidence="8">
    <location>
        <position position="177"/>
    </location>
</feature>
<reference evidence="13" key="2">
    <citation type="submission" date="2025-04" db="UniProtKB">
        <authorList>
            <consortium name="RefSeq"/>
        </authorList>
    </citation>
    <scope>IDENTIFICATION</scope>
    <source>
        <strain evidence="13">Aabys</strain>
    </source>
</reference>
<organism evidence="11">
    <name type="scientific">Musca domestica</name>
    <name type="common">House fly</name>
    <dbReference type="NCBI Taxonomy" id="7370"/>
    <lineage>
        <taxon>Eukaryota</taxon>
        <taxon>Metazoa</taxon>
        <taxon>Ecdysozoa</taxon>
        <taxon>Arthropoda</taxon>
        <taxon>Hexapoda</taxon>
        <taxon>Insecta</taxon>
        <taxon>Pterygota</taxon>
        <taxon>Neoptera</taxon>
        <taxon>Endopterygota</taxon>
        <taxon>Diptera</taxon>
        <taxon>Brachycera</taxon>
        <taxon>Muscomorpha</taxon>
        <taxon>Muscoidea</taxon>
        <taxon>Muscidae</taxon>
        <taxon>Musca</taxon>
    </lineage>
</organism>
<dbReference type="FunFam" id="3.40.50.1820:FF:000057">
    <property type="entry name" value="Lipase"/>
    <property type="match status" value="1"/>
</dbReference>
<keyword evidence="6" id="KW-0325">Glycoprotein</keyword>
<feature type="signal peptide" evidence="9">
    <location>
        <begin position="1"/>
        <end position="28"/>
    </location>
</feature>
<keyword evidence="12" id="KW-1185">Reference proteome</keyword>
<evidence type="ECO:0000313" key="13">
    <source>
        <dbReference type="RefSeq" id="XP_005183009.1"/>
    </source>
</evidence>
<dbReference type="Gene3D" id="3.40.50.1820">
    <property type="entry name" value="alpha/beta hydrolase"/>
    <property type="match status" value="1"/>
</dbReference>